<evidence type="ECO:0000256" key="1">
    <source>
        <dbReference type="SAM" id="Phobius"/>
    </source>
</evidence>
<keyword evidence="3" id="KW-1185">Reference proteome</keyword>
<dbReference type="OrthoDB" id="9945342at2"/>
<organism evidence="2 3">
    <name type="scientific">Heliobacterium mobile</name>
    <name type="common">Heliobacillus mobilis</name>
    <dbReference type="NCBI Taxonomy" id="28064"/>
    <lineage>
        <taxon>Bacteria</taxon>
        <taxon>Bacillati</taxon>
        <taxon>Bacillota</taxon>
        <taxon>Clostridia</taxon>
        <taxon>Eubacteriales</taxon>
        <taxon>Heliobacteriaceae</taxon>
        <taxon>Heliobacterium</taxon>
    </lineage>
</organism>
<dbReference type="EMBL" id="WNKU01000028">
    <property type="protein sequence ID" value="MTV50551.1"/>
    <property type="molecule type" value="Genomic_DNA"/>
</dbReference>
<protein>
    <submittedName>
        <fullName evidence="2">Uncharacterized protein</fullName>
    </submittedName>
</protein>
<name>A0A6I3SNE7_HELMO</name>
<proteinExistence type="predicted"/>
<keyword evidence="1" id="KW-1133">Transmembrane helix</keyword>
<comment type="caution">
    <text evidence="2">The sequence shown here is derived from an EMBL/GenBank/DDBJ whole genome shotgun (WGS) entry which is preliminary data.</text>
</comment>
<dbReference type="AlphaFoldDB" id="A0A6I3SNE7"/>
<accession>A0A6I3SNE7</accession>
<keyword evidence="1" id="KW-0812">Transmembrane</keyword>
<dbReference type="Proteomes" id="UP000430670">
    <property type="component" value="Unassembled WGS sequence"/>
</dbReference>
<feature type="transmembrane region" description="Helical" evidence="1">
    <location>
        <begin position="20"/>
        <end position="36"/>
    </location>
</feature>
<sequence length="57" mass="6978">MHYRYRRSPTCSSYRHSKMMPYLFAGWLGIVLWYLSQVSIMTEAITDIRDALHRRRR</sequence>
<reference evidence="2 3" key="1">
    <citation type="submission" date="2019-11" db="EMBL/GenBank/DDBJ databases">
        <title>Whole-genome sequence of a the green, strictly anaerobic photosynthetic bacterium Heliobacillus mobilis DSM 6151.</title>
        <authorList>
            <person name="Kyndt J.A."/>
            <person name="Meyer T.E."/>
        </authorList>
    </citation>
    <scope>NUCLEOTIDE SEQUENCE [LARGE SCALE GENOMIC DNA]</scope>
    <source>
        <strain evidence="2 3">DSM 6151</strain>
    </source>
</reference>
<evidence type="ECO:0000313" key="3">
    <source>
        <dbReference type="Proteomes" id="UP000430670"/>
    </source>
</evidence>
<keyword evidence="1" id="KW-0472">Membrane</keyword>
<evidence type="ECO:0000313" key="2">
    <source>
        <dbReference type="EMBL" id="MTV50551.1"/>
    </source>
</evidence>
<dbReference type="RefSeq" id="WP_155477634.1">
    <property type="nucleotide sequence ID" value="NZ_WNKU01000028.1"/>
</dbReference>
<gene>
    <name evidence="2" type="ORF">GJ688_16520</name>
</gene>